<dbReference type="Gene3D" id="1.10.260.50">
    <property type="match status" value="1"/>
</dbReference>
<evidence type="ECO:0000256" key="2">
    <source>
        <dbReference type="ARBA" id="ARBA00006490"/>
    </source>
</evidence>
<dbReference type="GO" id="GO:0031071">
    <property type="term" value="F:cysteine desulfurase activity"/>
    <property type="evidence" value="ECO:0007669"/>
    <property type="project" value="UniProtKB-EC"/>
</dbReference>
<keyword evidence="3" id="KW-0808">Transferase</keyword>
<dbReference type="AlphaFoldDB" id="A0A917IR75"/>
<reference evidence="10 11" key="1">
    <citation type="journal article" date="2014" name="Int. J. Syst. Evol. Microbiol.">
        <title>Complete genome sequence of Corynebacterium casei LMG S-19264T (=DSM 44701T), isolated from a smear-ripened cheese.</title>
        <authorList>
            <consortium name="US DOE Joint Genome Institute (JGI-PGF)"/>
            <person name="Walter F."/>
            <person name="Albersmeier A."/>
            <person name="Kalinowski J."/>
            <person name="Ruckert C."/>
        </authorList>
    </citation>
    <scope>NUCLEOTIDE SEQUENCE [LARGE SCALE GENOMIC DNA]</scope>
    <source>
        <strain evidence="10 11">CCM 8669</strain>
    </source>
</reference>
<dbReference type="InterPro" id="IPR015422">
    <property type="entry name" value="PyrdxlP-dep_Trfase_small"/>
</dbReference>
<dbReference type="PANTHER" id="PTHR11601">
    <property type="entry name" value="CYSTEINE DESULFURYLASE FAMILY MEMBER"/>
    <property type="match status" value="1"/>
</dbReference>
<feature type="domain" description="Aminotransferase class V" evidence="9">
    <location>
        <begin position="6"/>
        <end position="386"/>
    </location>
</feature>
<evidence type="ECO:0000259" key="9">
    <source>
        <dbReference type="Pfam" id="PF00266"/>
    </source>
</evidence>
<comment type="similarity">
    <text evidence="2">Belongs to the class-V pyridoxal-phosphate-dependent aminotransferase family. NifS/IscS subfamily.</text>
</comment>
<dbReference type="InterPro" id="IPR015424">
    <property type="entry name" value="PyrdxlP-dep_Trfase"/>
</dbReference>
<dbReference type="Proteomes" id="UP000600171">
    <property type="component" value="Unassembled WGS sequence"/>
</dbReference>
<gene>
    <name evidence="10" type="ORF">GCM10007359_06850</name>
</gene>
<comment type="caution">
    <text evidence="10">The sequence shown here is derived from an EMBL/GenBank/DDBJ whole genome shotgun (WGS) entry which is preliminary data.</text>
</comment>
<comment type="catalytic activity">
    <reaction evidence="8">
        <text>(sulfur carrier)-H + L-cysteine = (sulfur carrier)-SH + L-alanine</text>
        <dbReference type="Rhea" id="RHEA:43892"/>
        <dbReference type="Rhea" id="RHEA-COMP:14737"/>
        <dbReference type="Rhea" id="RHEA-COMP:14739"/>
        <dbReference type="ChEBI" id="CHEBI:29917"/>
        <dbReference type="ChEBI" id="CHEBI:35235"/>
        <dbReference type="ChEBI" id="CHEBI:57972"/>
        <dbReference type="ChEBI" id="CHEBI:64428"/>
        <dbReference type="EC" id="2.8.1.7"/>
    </reaction>
</comment>
<dbReference type="InterPro" id="IPR015421">
    <property type="entry name" value="PyrdxlP-dep_Trfase_major"/>
</dbReference>
<organism evidence="10 11">
    <name type="scientific">Rothia aerolata</name>
    <dbReference type="NCBI Taxonomy" id="1812262"/>
    <lineage>
        <taxon>Bacteria</taxon>
        <taxon>Bacillati</taxon>
        <taxon>Actinomycetota</taxon>
        <taxon>Actinomycetes</taxon>
        <taxon>Micrococcales</taxon>
        <taxon>Micrococcaceae</taxon>
        <taxon>Rothia</taxon>
    </lineage>
</organism>
<keyword evidence="4" id="KW-0479">Metal-binding</keyword>
<keyword evidence="5" id="KW-0663">Pyridoxal phosphate</keyword>
<keyword evidence="7" id="KW-0411">Iron-sulfur</keyword>
<evidence type="ECO:0000256" key="4">
    <source>
        <dbReference type="ARBA" id="ARBA00022723"/>
    </source>
</evidence>
<keyword evidence="11" id="KW-1185">Reference proteome</keyword>
<evidence type="ECO:0000256" key="7">
    <source>
        <dbReference type="ARBA" id="ARBA00023014"/>
    </source>
</evidence>
<protein>
    <submittedName>
        <fullName evidence="10">Cysteine desulfurase</fullName>
    </submittedName>
</protein>
<evidence type="ECO:0000256" key="3">
    <source>
        <dbReference type="ARBA" id="ARBA00022679"/>
    </source>
</evidence>
<comment type="cofactor">
    <cofactor evidence="1">
        <name>pyridoxal 5'-phosphate</name>
        <dbReference type="ChEBI" id="CHEBI:597326"/>
    </cofactor>
</comment>
<dbReference type="GO" id="GO:0051536">
    <property type="term" value="F:iron-sulfur cluster binding"/>
    <property type="evidence" value="ECO:0007669"/>
    <property type="project" value="UniProtKB-KW"/>
</dbReference>
<evidence type="ECO:0000256" key="1">
    <source>
        <dbReference type="ARBA" id="ARBA00001933"/>
    </source>
</evidence>
<dbReference type="GO" id="GO:0046872">
    <property type="term" value="F:metal ion binding"/>
    <property type="evidence" value="ECO:0007669"/>
    <property type="project" value="UniProtKB-KW"/>
</dbReference>
<evidence type="ECO:0000256" key="8">
    <source>
        <dbReference type="ARBA" id="ARBA00050776"/>
    </source>
</evidence>
<dbReference type="PIRSF" id="PIRSF005572">
    <property type="entry name" value="NifS"/>
    <property type="match status" value="1"/>
</dbReference>
<dbReference type="Pfam" id="PF00266">
    <property type="entry name" value="Aminotran_5"/>
    <property type="match status" value="1"/>
</dbReference>
<proteinExistence type="inferred from homology"/>
<dbReference type="InterPro" id="IPR000192">
    <property type="entry name" value="Aminotrans_V_dom"/>
</dbReference>
<evidence type="ECO:0000256" key="6">
    <source>
        <dbReference type="ARBA" id="ARBA00023004"/>
    </source>
</evidence>
<dbReference type="InterPro" id="IPR016454">
    <property type="entry name" value="Cysteine_dSase"/>
</dbReference>
<evidence type="ECO:0000313" key="11">
    <source>
        <dbReference type="Proteomes" id="UP000600171"/>
    </source>
</evidence>
<dbReference type="Gene3D" id="3.40.640.10">
    <property type="entry name" value="Type I PLP-dependent aspartate aminotransferase-like (Major domain)"/>
    <property type="match status" value="1"/>
</dbReference>
<dbReference type="SUPFAM" id="SSF53383">
    <property type="entry name" value="PLP-dependent transferases"/>
    <property type="match status" value="1"/>
</dbReference>
<dbReference type="FunFam" id="3.40.640.10:FF:000084">
    <property type="entry name" value="IscS-like cysteine desulfurase"/>
    <property type="match status" value="1"/>
</dbReference>
<dbReference type="EMBL" id="BMDC01000001">
    <property type="protein sequence ID" value="GGH59549.1"/>
    <property type="molecule type" value="Genomic_DNA"/>
</dbReference>
<accession>A0A917IR75</accession>
<dbReference type="PANTHER" id="PTHR11601:SF34">
    <property type="entry name" value="CYSTEINE DESULFURASE"/>
    <property type="match status" value="1"/>
</dbReference>
<evidence type="ECO:0000256" key="5">
    <source>
        <dbReference type="ARBA" id="ARBA00022898"/>
    </source>
</evidence>
<sequence length="413" mass="43644">MGSTRVYMDHAATTDVLQPVVEAVTEQMLLGGNPSSLHSAGRRARATVEAAREKIAAAAGCDPAEVIFTSGGTEADNLAVKGTFWKRHSADATKNRILVSSIEHHAVGDTAEWLETHEGAVIDWIPVDEDGLVKPETVRELIEKNPDDVALLTVMWANNEVGAIQPIAELAEIAAEYGIPMHTDAVQAFGAVPVNFRNSGVATMAISGHKIGGPMGIGALIATRSAALDPVLHGGGQERSVRSGTIDAASIAGFGVAAAWASEHLAEESRRIGQLRNRIINRVREEIPGAVLRGPEPETDLELIEKGPSRRLPNNAHFTFTGCEGDSLLFLLDMAGVESSTGSACNAGVPRPSHVLLAMGLSEETARGAQRFTLGHSSTVDDVDRLLDALPTAFNQANQAGLAAHTPNAELWH</sequence>
<evidence type="ECO:0000313" key="10">
    <source>
        <dbReference type="EMBL" id="GGH59549.1"/>
    </source>
</evidence>
<name>A0A917IR75_9MICC</name>
<dbReference type="RefSeq" id="WP_188358910.1">
    <property type="nucleotide sequence ID" value="NZ_BMDC01000001.1"/>
</dbReference>
<dbReference type="Gene3D" id="3.90.1150.10">
    <property type="entry name" value="Aspartate Aminotransferase, domain 1"/>
    <property type="match status" value="1"/>
</dbReference>
<keyword evidence="6" id="KW-0408">Iron</keyword>